<accession>A0A0F9CIU4</accession>
<feature type="non-terminal residue" evidence="1">
    <location>
        <position position="49"/>
    </location>
</feature>
<proteinExistence type="predicted"/>
<organism evidence="1">
    <name type="scientific">marine sediment metagenome</name>
    <dbReference type="NCBI Taxonomy" id="412755"/>
    <lineage>
        <taxon>unclassified sequences</taxon>
        <taxon>metagenomes</taxon>
        <taxon>ecological metagenomes</taxon>
    </lineage>
</organism>
<comment type="caution">
    <text evidence="1">The sequence shown here is derived from an EMBL/GenBank/DDBJ whole genome shotgun (WGS) entry which is preliminary data.</text>
</comment>
<gene>
    <name evidence="1" type="ORF">LCGC14_2396070</name>
</gene>
<reference evidence="1" key="1">
    <citation type="journal article" date="2015" name="Nature">
        <title>Complex archaea that bridge the gap between prokaryotes and eukaryotes.</title>
        <authorList>
            <person name="Spang A."/>
            <person name="Saw J.H."/>
            <person name="Jorgensen S.L."/>
            <person name="Zaremba-Niedzwiedzka K."/>
            <person name="Martijn J."/>
            <person name="Lind A.E."/>
            <person name="van Eijk R."/>
            <person name="Schleper C."/>
            <person name="Guy L."/>
            <person name="Ettema T.J."/>
        </authorList>
    </citation>
    <scope>NUCLEOTIDE SEQUENCE</scope>
</reference>
<name>A0A0F9CIU4_9ZZZZ</name>
<protein>
    <submittedName>
        <fullName evidence="1">Uncharacterized protein</fullName>
    </submittedName>
</protein>
<dbReference type="EMBL" id="LAZR01035865">
    <property type="protein sequence ID" value="KKL26357.1"/>
    <property type="molecule type" value="Genomic_DNA"/>
</dbReference>
<dbReference type="AlphaFoldDB" id="A0A0F9CIU4"/>
<sequence length="49" mass="5618">MSSRVLKRVVFVAKDGSICSCEGNFYKTCPRRVRDNVLCRESIIRITPI</sequence>
<evidence type="ECO:0000313" key="1">
    <source>
        <dbReference type="EMBL" id="KKL26357.1"/>
    </source>
</evidence>